<dbReference type="InterPro" id="IPR027417">
    <property type="entry name" value="P-loop_NTPase"/>
</dbReference>
<name>A0A2Z6MBF0_TRISU</name>
<dbReference type="InterPro" id="IPR003593">
    <property type="entry name" value="AAA+_ATPase"/>
</dbReference>
<dbReference type="GO" id="GO:0005524">
    <property type="term" value="F:ATP binding"/>
    <property type="evidence" value="ECO:0007669"/>
    <property type="project" value="UniProtKB-KW"/>
</dbReference>
<dbReference type="PANTHER" id="PTHR24222">
    <property type="entry name" value="ABC TRANSPORTER B FAMILY"/>
    <property type="match status" value="1"/>
</dbReference>
<organism evidence="9 10">
    <name type="scientific">Trifolium subterraneum</name>
    <name type="common">Subterranean clover</name>
    <dbReference type="NCBI Taxonomy" id="3900"/>
    <lineage>
        <taxon>Eukaryota</taxon>
        <taxon>Viridiplantae</taxon>
        <taxon>Streptophyta</taxon>
        <taxon>Embryophyta</taxon>
        <taxon>Tracheophyta</taxon>
        <taxon>Spermatophyta</taxon>
        <taxon>Magnoliopsida</taxon>
        <taxon>eudicotyledons</taxon>
        <taxon>Gunneridae</taxon>
        <taxon>Pentapetalae</taxon>
        <taxon>rosids</taxon>
        <taxon>fabids</taxon>
        <taxon>Fabales</taxon>
        <taxon>Fabaceae</taxon>
        <taxon>Papilionoideae</taxon>
        <taxon>50 kb inversion clade</taxon>
        <taxon>NPAAA clade</taxon>
        <taxon>Hologalegina</taxon>
        <taxon>IRL clade</taxon>
        <taxon>Trifolieae</taxon>
        <taxon>Trifolium</taxon>
    </lineage>
</organism>
<proteinExistence type="predicted"/>
<dbReference type="Gene3D" id="1.20.1560.10">
    <property type="entry name" value="ABC transporter type 1, transmembrane domain"/>
    <property type="match status" value="1"/>
</dbReference>
<keyword evidence="3" id="KW-0547">Nucleotide-binding</keyword>
<dbReference type="PROSITE" id="PS00211">
    <property type="entry name" value="ABC_TRANSPORTER_1"/>
    <property type="match status" value="1"/>
</dbReference>
<dbReference type="GO" id="GO:0009941">
    <property type="term" value="C:chloroplast envelope"/>
    <property type="evidence" value="ECO:0007669"/>
    <property type="project" value="TreeGrafter"/>
</dbReference>
<keyword evidence="10" id="KW-1185">Reference proteome</keyword>
<evidence type="ECO:0000313" key="9">
    <source>
        <dbReference type="EMBL" id="GAU29038.1"/>
    </source>
</evidence>
<sequence length="657" mass="73595">MSSSFSIISKLLPSSPHSNIHNFHTFFISNHNKPQTTFLFTKFFSVSTLKIRCAPHDSSNFHSIFAKPILPGGDWWTLPKHQEEDHAEPIAAMLALRRMWELIADERLVALGAFGSLVIAAAWTISSDKPPDSIFISSIKPKDLSEITMPSILAASIFSAQSGEAVAFSRNAMFLVLLCFTSGICSGLRSGCFGILNVTLSTSPHSPHVIFQVKRLRENLYATILFQDISYFDKEKVGTLTSRLAADCQRLSHVIGNDLQLILRNTLQASVGNFSGFILKDWAVLLHGLFFFWYQRKAAKLTQDFTACANDVAQETLSLVRVVRVYGTEKEEFQRYNQWLQKLAFISGRESVANGFWNLSFNTLYRSTQIVAVIFGGMSILSCHVTAEQLTKYVLYLLPTSTGIKLQRLIGHIQFVNVSFHYPARSMMPVLNHLNFSVKPNQVIAIVGLSGSGKSTLINLLLRLYEPSSGQICVDGIPLKELDIRWLRQNIGYVSQEPHIFHMDIKSNIKYGCPRNINQEDVEQAAKLAYAHDFISSLPNGYETLVDDNVLSGGQKQRIAIARAILRDPVIMILDEPTSALDSESEHYIKEVLYAFKNESKSRTIMIIAHRLSTVKAADRIIVMDNGQIIETGNHEELIVKNGLYAKLNKFQADIVT</sequence>
<dbReference type="FunFam" id="3.40.50.300:FF:000218">
    <property type="entry name" value="Multidrug ABC transporter ATP-binding protein"/>
    <property type="match status" value="1"/>
</dbReference>
<dbReference type="OrthoDB" id="6500128at2759"/>
<keyword evidence="4" id="KW-0067">ATP-binding</keyword>
<dbReference type="InterPro" id="IPR036640">
    <property type="entry name" value="ABC1_TM_sf"/>
</dbReference>
<evidence type="ECO:0000313" key="10">
    <source>
        <dbReference type="Proteomes" id="UP000242715"/>
    </source>
</evidence>
<evidence type="ECO:0000259" key="7">
    <source>
        <dbReference type="PROSITE" id="PS50893"/>
    </source>
</evidence>
<dbReference type="InterPro" id="IPR011527">
    <property type="entry name" value="ABC1_TM_dom"/>
</dbReference>
<evidence type="ECO:0000256" key="6">
    <source>
        <dbReference type="ARBA" id="ARBA00023136"/>
    </source>
</evidence>
<comment type="subcellular location">
    <subcellularLocation>
        <location evidence="1">Membrane</location>
        <topology evidence="1">Multi-pass membrane protein</topology>
    </subcellularLocation>
</comment>
<dbReference type="SUPFAM" id="SSF52540">
    <property type="entry name" value="P-loop containing nucleoside triphosphate hydrolases"/>
    <property type="match status" value="1"/>
</dbReference>
<dbReference type="InterPro" id="IPR017871">
    <property type="entry name" value="ABC_transporter-like_CS"/>
</dbReference>
<evidence type="ECO:0000256" key="5">
    <source>
        <dbReference type="ARBA" id="ARBA00022989"/>
    </source>
</evidence>
<dbReference type="PROSITE" id="PS50893">
    <property type="entry name" value="ABC_TRANSPORTER_2"/>
    <property type="match status" value="1"/>
</dbReference>
<dbReference type="SUPFAM" id="SSF90123">
    <property type="entry name" value="ABC transporter transmembrane region"/>
    <property type="match status" value="1"/>
</dbReference>
<keyword evidence="6" id="KW-0472">Membrane</keyword>
<dbReference type="GO" id="GO:0016887">
    <property type="term" value="F:ATP hydrolysis activity"/>
    <property type="evidence" value="ECO:0007669"/>
    <property type="project" value="InterPro"/>
</dbReference>
<evidence type="ECO:0000256" key="1">
    <source>
        <dbReference type="ARBA" id="ARBA00004141"/>
    </source>
</evidence>
<dbReference type="Pfam" id="PF00664">
    <property type="entry name" value="ABC_membrane"/>
    <property type="match status" value="1"/>
</dbReference>
<keyword evidence="5" id="KW-1133">Transmembrane helix</keyword>
<protein>
    <recommendedName>
        <fullName evidence="11">ABC transporter domain-containing protein</fullName>
    </recommendedName>
</protein>
<dbReference type="InterPro" id="IPR039421">
    <property type="entry name" value="Type_1_exporter"/>
</dbReference>
<feature type="domain" description="ABC transporter" evidence="7">
    <location>
        <begin position="413"/>
        <end position="651"/>
    </location>
</feature>
<feature type="domain" description="ABC transmembrane type-1" evidence="8">
    <location>
        <begin position="144"/>
        <end position="398"/>
    </location>
</feature>
<evidence type="ECO:0000256" key="4">
    <source>
        <dbReference type="ARBA" id="ARBA00022840"/>
    </source>
</evidence>
<dbReference type="PROSITE" id="PS50929">
    <property type="entry name" value="ABC_TM1F"/>
    <property type="match status" value="1"/>
</dbReference>
<gene>
    <name evidence="9" type="ORF">TSUD_165560</name>
</gene>
<evidence type="ECO:0000256" key="3">
    <source>
        <dbReference type="ARBA" id="ARBA00022741"/>
    </source>
</evidence>
<dbReference type="Proteomes" id="UP000242715">
    <property type="component" value="Unassembled WGS sequence"/>
</dbReference>
<dbReference type="PANTHER" id="PTHR24222:SF56">
    <property type="entry name" value="ABC TRANSPORTER B FAMILY MEMBER 26, CHLOROPLASTIC"/>
    <property type="match status" value="1"/>
</dbReference>
<dbReference type="EMBL" id="DF973386">
    <property type="protein sequence ID" value="GAU29038.1"/>
    <property type="molecule type" value="Genomic_DNA"/>
</dbReference>
<accession>A0A2Z6MBF0</accession>
<dbReference type="InterPro" id="IPR003439">
    <property type="entry name" value="ABC_transporter-like_ATP-bd"/>
</dbReference>
<dbReference type="SMART" id="SM00382">
    <property type="entry name" value="AAA"/>
    <property type="match status" value="1"/>
</dbReference>
<evidence type="ECO:0000256" key="2">
    <source>
        <dbReference type="ARBA" id="ARBA00022692"/>
    </source>
</evidence>
<dbReference type="AlphaFoldDB" id="A0A2Z6MBF0"/>
<keyword evidence="2" id="KW-0812">Transmembrane</keyword>
<dbReference type="GO" id="GO:0016020">
    <property type="term" value="C:membrane"/>
    <property type="evidence" value="ECO:0007669"/>
    <property type="project" value="UniProtKB-SubCell"/>
</dbReference>
<reference evidence="10" key="1">
    <citation type="journal article" date="2017" name="Front. Plant Sci.">
        <title>Climate Clever Clovers: New Paradigm to Reduce the Environmental Footprint of Ruminants by Breeding Low Methanogenic Forages Utilizing Haplotype Variation.</title>
        <authorList>
            <person name="Kaur P."/>
            <person name="Appels R."/>
            <person name="Bayer P.E."/>
            <person name="Keeble-Gagnere G."/>
            <person name="Wang J."/>
            <person name="Hirakawa H."/>
            <person name="Shirasawa K."/>
            <person name="Vercoe P."/>
            <person name="Stefanova K."/>
            <person name="Durmic Z."/>
            <person name="Nichols P."/>
            <person name="Revell C."/>
            <person name="Isobe S.N."/>
            <person name="Edwards D."/>
            <person name="Erskine W."/>
        </authorList>
    </citation>
    <scope>NUCLEOTIDE SEQUENCE [LARGE SCALE GENOMIC DNA]</scope>
    <source>
        <strain evidence="10">cv. Daliak</strain>
    </source>
</reference>
<dbReference type="GO" id="GO:0140359">
    <property type="term" value="F:ABC-type transporter activity"/>
    <property type="evidence" value="ECO:0007669"/>
    <property type="project" value="InterPro"/>
</dbReference>
<evidence type="ECO:0008006" key="11">
    <source>
        <dbReference type="Google" id="ProtNLM"/>
    </source>
</evidence>
<dbReference type="Gene3D" id="3.40.50.300">
    <property type="entry name" value="P-loop containing nucleotide triphosphate hydrolases"/>
    <property type="match status" value="1"/>
</dbReference>
<dbReference type="Pfam" id="PF00005">
    <property type="entry name" value="ABC_tran"/>
    <property type="match status" value="1"/>
</dbReference>
<evidence type="ECO:0000259" key="8">
    <source>
        <dbReference type="PROSITE" id="PS50929"/>
    </source>
</evidence>